<feature type="domain" description="BTB" evidence="1">
    <location>
        <begin position="36"/>
        <end position="130"/>
    </location>
</feature>
<evidence type="ECO:0000313" key="2">
    <source>
        <dbReference type="EMBL" id="JAT16432.1"/>
    </source>
</evidence>
<dbReference type="PANTHER" id="PTHR14499">
    <property type="entry name" value="POTASSIUM CHANNEL TETRAMERIZATION DOMAIN-CONTAINING"/>
    <property type="match status" value="1"/>
</dbReference>
<dbReference type="PANTHER" id="PTHR14499:SF67">
    <property type="entry name" value="BTB_POZ DOMAIN-CONTAINING PROTEIN TIWAZ"/>
    <property type="match status" value="1"/>
</dbReference>
<evidence type="ECO:0000259" key="1">
    <source>
        <dbReference type="SMART" id="SM00225"/>
    </source>
</evidence>
<dbReference type="Pfam" id="PF02214">
    <property type="entry name" value="BTB_2"/>
    <property type="match status" value="1"/>
</dbReference>
<accession>A0A1B6KYB8</accession>
<sequence>AHTLTLQGSDVKMAAATFVPLILLALTVNTLGDTVPVITLNVGGSLFVTSVNTLLRYPDCLLARDYRPDRTSYFYDRDGELFRHVINYLRVGKLLLSQSFDQLDQLREEALFFGLNTLQDDIVELQTQRENGQPSSYKKPVRKLLRTQGGHDNISELPRDVGDTSFECVIVCADEDGKIERWFSAPVDLRFENNGCLLGDCDMMAGYSHILDYRDYTARPGNTVPDQFNIAAIVARLLKAGFELVSSSSGMDEWHRQFYFVLTRTIKKP</sequence>
<dbReference type="SMART" id="SM00225">
    <property type="entry name" value="BTB"/>
    <property type="match status" value="1"/>
</dbReference>
<dbReference type="InterPro" id="IPR011333">
    <property type="entry name" value="SKP1/BTB/POZ_sf"/>
</dbReference>
<dbReference type="Gene3D" id="3.30.710.10">
    <property type="entry name" value="Potassium Channel Kv1.1, Chain A"/>
    <property type="match status" value="1"/>
</dbReference>
<proteinExistence type="predicted"/>
<dbReference type="InterPro" id="IPR000210">
    <property type="entry name" value="BTB/POZ_dom"/>
</dbReference>
<protein>
    <recommendedName>
        <fullName evidence="1">BTB domain-containing protein</fullName>
    </recommendedName>
</protein>
<organism evidence="2">
    <name type="scientific">Graphocephala atropunctata</name>
    <dbReference type="NCBI Taxonomy" id="36148"/>
    <lineage>
        <taxon>Eukaryota</taxon>
        <taxon>Metazoa</taxon>
        <taxon>Ecdysozoa</taxon>
        <taxon>Arthropoda</taxon>
        <taxon>Hexapoda</taxon>
        <taxon>Insecta</taxon>
        <taxon>Pterygota</taxon>
        <taxon>Neoptera</taxon>
        <taxon>Paraneoptera</taxon>
        <taxon>Hemiptera</taxon>
        <taxon>Auchenorrhyncha</taxon>
        <taxon>Membracoidea</taxon>
        <taxon>Cicadellidae</taxon>
        <taxon>Cicadellinae</taxon>
        <taxon>Cicadellini</taxon>
        <taxon>Graphocephala</taxon>
    </lineage>
</organism>
<dbReference type="CDD" id="cd18316">
    <property type="entry name" value="BTB_POZ_KCTD-like"/>
    <property type="match status" value="1"/>
</dbReference>
<name>A0A1B6KYB8_9HEMI</name>
<dbReference type="SUPFAM" id="SSF54695">
    <property type="entry name" value="POZ domain"/>
    <property type="match status" value="1"/>
</dbReference>
<dbReference type="AlphaFoldDB" id="A0A1B6KYB8"/>
<dbReference type="GO" id="GO:0051260">
    <property type="term" value="P:protein homooligomerization"/>
    <property type="evidence" value="ECO:0007669"/>
    <property type="project" value="InterPro"/>
</dbReference>
<reference evidence="2" key="1">
    <citation type="submission" date="2015-11" db="EMBL/GenBank/DDBJ databases">
        <title>De novo transcriptome assembly of four potential Pierce s Disease insect vectors from Arizona vineyards.</title>
        <authorList>
            <person name="Tassone E.E."/>
        </authorList>
    </citation>
    <scope>NUCLEOTIDE SEQUENCE</scope>
</reference>
<gene>
    <name evidence="2" type="ORF">g.32339</name>
</gene>
<dbReference type="InterPro" id="IPR003131">
    <property type="entry name" value="T1-type_BTB"/>
</dbReference>
<feature type="non-terminal residue" evidence="2">
    <location>
        <position position="1"/>
    </location>
</feature>
<dbReference type="EMBL" id="GEBQ01023545">
    <property type="protein sequence ID" value="JAT16432.1"/>
    <property type="molecule type" value="Transcribed_RNA"/>
</dbReference>